<sequence length="455" mass="51828">MTSILQAFIFYALLVGVTLAQDNTTTSKDKGDKMIGWVSPAPRRTTWSIIWSCMSIFIVCSWKCVHLNIPTHQEAKGEWHTLQIKFLPDITVWPKAPLWKKWRRKVLWMCCIAVAPEVGVSLAVLQYVKASKDLKNANTGRSRGQKQEYTMAHAFYVQMGGIVVYDVPQPFAAQQGQGATSRIDALEVPRGRIITSLEELDGIEVKISEHEIKDLSKADIITKAFAIIQCTWLVVQCIARRAQGYAISQLELATLGFIFCAFIMHAFWWSKPFDTESRRVFPRLLQSGAPSRFQSFLSMDDLTESNPELCQQRVSELEKDRLFHFVYDIMTGHTLAEKITSTVLHVAVLVFTLIHLVAWNWEFPAPLIQQLWRWFNIGATAGFILFEVILVVCSFLDLLDVPISTYFVGICLVVVGIIYVLLRLEVLGLTFYCLSSMPERAYTTMDWLAWIPHFS</sequence>
<feature type="chain" id="PRO_5042228530" evidence="2">
    <location>
        <begin position="21"/>
        <end position="455"/>
    </location>
</feature>
<feature type="transmembrane region" description="Helical" evidence="1">
    <location>
        <begin position="250"/>
        <end position="269"/>
    </location>
</feature>
<name>A0AAE8MCT3_9HYPO</name>
<gene>
    <name evidence="3" type="ORF">FTOL_07911</name>
</gene>
<keyword evidence="2" id="KW-0732">Signal</keyword>
<evidence type="ECO:0000256" key="1">
    <source>
        <dbReference type="SAM" id="Phobius"/>
    </source>
</evidence>
<keyword evidence="4" id="KW-1185">Reference proteome</keyword>
<evidence type="ECO:0000313" key="4">
    <source>
        <dbReference type="Proteomes" id="UP001187734"/>
    </source>
</evidence>
<evidence type="ECO:0000256" key="2">
    <source>
        <dbReference type="SAM" id="SignalP"/>
    </source>
</evidence>
<dbReference type="Proteomes" id="UP001187734">
    <property type="component" value="Unassembled WGS sequence"/>
</dbReference>
<dbReference type="PANTHER" id="PTHR35043:SF7">
    <property type="entry name" value="TRANSCRIPTION FACTOR DOMAIN-CONTAINING PROTEIN"/>
    <property type="match status" value="1"/>
</dbReference>
<evidence type="ECO:0000313" key="3">
    <source>
        <dbReference type="EMBL" id="SPJ79520.1"/>
    </source>
</evidence>
<reference evidence="3" key="1">
    <citation type="submission" date="2018-03" db="EMBL/GenBank/DDBJ databases">
        <authorList>
            <person name="Guldener U."/>
        </authorList>
    </citation>
    <scope>NUCLEOTIDE SEQUENCE</scope>
</reference>
<keyword evidence="1" id="KW-1133">Transmembrane helix</keyword>
<keyword evidence="1" id="KW-0812">Transmembrane</keyword>
<dbReference type="EMBL" id="ONZP01000270">
    <property type="protein sequence ID" value="SPJ79520.1"/>
    <property type="molecule type" value="Genomic_DNA"/>
</dbReference>
<feature type="transmembrane region" description="Helical" evidence="1">
    <location>
        <begin position="403"/>
        <end position="422"/>
    </location>
</feature>
<keyword evidence="1" id="KW-0472">Membrane</keyword>
<protein>
    <submittedName>
        <fullName evidence="3">Uncharacterized protein</fullName>
    </submittedName>
</protein>
<feature type="signal peptide" evidence="2">
    <location>
        <begin position="1"/>
        <end position="20"/>
    </location>
</feature>
<comment type="caution">
    <text evidence="3">The sequence shown here is derived from an EMBL/GenBank/DDBJ whole genome shotgun (WGS) entry which is preliminary data.</text>
</comment>
<feature type="transmembrane region" description="Helical" evidence="1">
    <location>
        <begin position="339"/>
        <end position="359"/>
    </location>
</feature>
<feature type="transmembrane region" description="Helical" evidence="1">
    <location>
        <begin position="371"/>
        <end position="397"/>
    </location>
</feature>
<dbReference type="AlphaFoldDB" id="A0AAE8MCT3"/>
<proteinExistence type="predicted"/>
<organism evidence="3 4">
    <name type="scientific">Fusarium torulosum</name>
    <dbReference type="NCBI Taxonomy" id="33205"/>
    <lineage>
        <taxon>Eukaryota</taxon>
        <taxon>Fungi</taxon>
        <taxon>Dikarya</taxon>
        <taxon>Ascomycota</taxon>
        <taxon>Pezizomycotina</taxon>
        <taxon>Sordariomycetes</taxon>
        <taxon>Hypocreomycetidae</taxon>
        <taxon>Hypocreales</taxon>
        <taxon>Nectriaceae</taxon>
        <taxon>Fusarium</taxon>
    </lineage>
</organism>
<feature type="transmembrane region" description="Helical" evidence="1">
    <location>
        <begin position="106"/>
        <end position="128"/>
    </location>
</feature>
<accession>A0AAE8MCT3</accession>
<dbReference type="PANTHER" id="PTHR35043">
    <property type="entry name" value="TRANSCRIPTION FACTOR DOMAIN-CONTAINING PROTEIN"/>
    <property type="match status" value="1"/>
</dbReference>
<feature type="transmembrane region" description="Helical" evidence="1">
    <location>
        <begin position="44"/>
        <end position="65"/>
    </location>
</feature>